<name>A0ABQ8TBD8_PERAM</name>
<evidence type="ECO:0000313" key="4">
    <source>
        <dbReference type="Proteomes" id="UP001148838"/>
    </source>
</evidence>
<keyword evidence="2" id="KW-0520">NAD</keyword>
<gene>
    <name evidence="3" type="ORF">ANN_05595</name>
</gene>
<dbReference type="Gene3D" id="3.40.50.720">
    <property type="entry name" value="NAD(P)-binding Rossmann-like Domain"/>
    <property type="match status" value="1"/>
</dbReference>
<evidence type="ECO:0000256" key="1">
    <source>
        <dbReference type="ARBA" id="ARBA00023002"/>
    </source>
</evidence>
<reference evidence="3 4" key="1">
    <citation type="journal article" date="2022" name="Allergy">
        <title>Genome assembly and annotation of Periplaneta americana reveal a comprehensive cockroach allergen profile.</title>
        <authorList>
            <person name="Wang L."/>
            <person name="Xiong Q."/>
            <person name="Saelim N."/>
            <person name="Wang L."/>
            <person name="Nong W."/>
            <person name="Wan A.T."/>
            <person name="Shi M."/>
            <person name="Liu X."/>
            <person name="Cao Q."/>
            <person name="Hui J.H.L."/>
            <person name="Sookrung N."/>
            <person name="Leung T.F."/>
            <person name="Tungtrongchitr A."/>
            <person name="Tsui S.K.W."/>
        </authorList>
    </citation>
    <scope>NUCLEOTIDE SEQUENCE [LARGE SCALE GENOMIC DNA]</scope>
    <source>
        <strain evidence="3">PWHHKU_190912</strain>
    </source>
</reference>
<protein>
    <submittedName>
        <fullName evidence="3">Uncharacterized protein</fullName>
    </submittedName>
</protein>
<organism evidence="3 4">
    <name type="scientific">Periplaneta americana</name>
    <name type="common">American cockroach</name>
    <name type="synonym">Blatta americana</name>
    <dbReference type="NCBI Taxonomy" id="6978"/>
    <lineage>
        <taxon>Eukaryota</taxon>
        <taxon>Metazoa</taxon>
        <taxon>Ecdysozoa</taxon>
        <taxon>Arthropoda</taxon>
        <taxon>Hexapoda</taxon>
        <taxon>Insecta</taxon>
        <taxon>Pterygota</taxon>
        <taxon>Neoptera</taxon>
        <taxon>Polyneoptera</taxon>
        <taxon>Dictyoptera</taxon>
        <taxon>Blattodea</taxon>
        <taxon>Blattoidea</taxon>
        <taxon>Blattidae</taxon>
        <taxon>Blattinae</taxon>
        <taxon>Periplaneta</taxon>
    </lineage>
</organism>
<accession>A0ABQ8TBD8</accession>
<dbReference type="EMBL" id="JAJSOF020000013">
    <property type="protein sequence ID" value="KAJ4443814.1"/>
    <property type="molecule type" value="Genomic_DNA"/>
</dbReference>
<dbReference type="PANTHER" id="PTHR11540:SF16">
    <property type="entry name" value="MALATE DEHYDROGENASE, MITOCHONDRIAL"/>
    <property type="match status" value="1"/>
</dbReference>
<proteinExistence type="predicted"/>
<dbReference type="Proteomes" id="UP001148838">
    <property type="component" value="Unassembled WGS sequence"/>
</dbReference>
<evidence type="ECO:0000313" key="3">
    <source>
        <dbReference type="EMBL" id="KAJ4443814.1"/>
    </source>
</evidence>
<sequence>MLRYCGRLLAPNWRLLAPGRRSSTECRQTVKVTLIGTCNTTNQTAALLLKQNTLISELSLVSNESTAGIAMDLRHVTTNCAVNNFQGLKELGSAVKV</sequence>
<dbReference type="PANTHER" id="PTHR11540">
    <property type="entry name" value="MALATE AND LACTATE DEHYDROGENASE"/>
    <property type="match status" value="1"/>
</dbReference>
<comment type="caution">
    <text evidence="3">The sequence shown here is derived from an EMBL/GenBank/DDBJ whole genome shotgun (WGS) entry which is preliminary data.</text>
</comment>
<keyword evidence="1" id="KW-0560">Oxidoreductase</keyword>
<evidence type="ECO:0000256" key="2">
    <source>
        <dbReference type="ARBA" id="ARBA00023027"/>
    </source>
</evidence>
<keyword evidence="4" id="KW-1185">Reference proteome</keyword>